<evidence type="ECO:0000256" key="1">
    <source>
        <dbReference type="SAM" id="MobiDB-lite"/>
    </source>
</evidence>
<accession>E1ZX46</accession>
<proteinExistence type="predicted"/>
<name>E1ZX46_CAMFO</name>
<dbReference type="EMBL" id="GL435014">
    <property type="protein sequence ID" value="EFN74236.1"/>
    <property type="molecule type" value="Genomic_DNA"/>
</dbReference>
<sequence>MLIEGKSKARDADALGLSRARVNDMYTSSLLSHYVQLLGCHVLPPPTSETSNWSQFTRPFGFQRYLARLRREWDRNFSATATSLTTGDRRVKSPGKTRAGDEKSRVVSPRGYLHAERAKHGGTCLNLFDRKTTRGRRGNVAVQNSSHQLATFARPTSGLKSAEVSASRYSRGNPDSADPRSGLRSRRLEIAHPEKSMLRMLD</sequence>
<dbReference type="Proteomes" id="UP000000311">
    <property type="component" value="Unassembled WGS sequence"/>
</dbReference>
<protein>
    <submittedName>
        <fullName evidence="2">Uncharacterized protein</fullName>
    </submittedName>
</protein>
<feature type="region of interest" description="Disordered" evidence="1">
    <location>
        <begin position="84"/>
        <end position="107"/>
    </location>
</feature>
<dbReference type="AlphaFoldDB" id="E1ZX46"/>
<dbReference type="InParanoid" id="E1ZX46"/>
<gene>
    <name evidence="2" type="ORF">EAG_09852</name>
</gene>
<organism evidence="3">
    <name type="scientific">Camponotus floridanus</name>
    <name type="common">Florida carpenter ant</name>
    <dbReference type="NCBI Taxonomy" id="104421"/>
    <lineage>
        <taxon>Eukaryota</taxon>
        <taxon>Metazoa</taxon>
        <taxon>Ecdysozoa</taxon>
        <taxon>Arthropoda</taxon>
        <taxon>Hexapoda</taxon>
        <taxon>Insecta</taxon>
        <taxon>Pterygota</taxon>
        <taxon>Neoptera</taxon>
        <taxon>Endopterygota</taxon>
        <taxon>Hymenoptera</taxon>
        <taxon>Apocrita</taxon>
        <taxon>Aculeata</taxon>
        <taxon>Formicoidea</taxon>
        <taxon>Formicidae</taxon>
        <taxon>Formicinae</taxon>
        <taxon>Camponotus</taxon>
    </lineage>
</organism>
<evidence type="ECO:0000313" key="3">
    <source>
        <dbReference type="Proteomes" id="UP000000311"/>
    </source>
</evidence>
<evidence type="ECO:0000313" key="2">
    <source>
        <dbReference type="EMBL" id="EFN74236.1"/>
    </source>
</evidence>
<feature type="region of interest" description="Disordered" evidence="1">
    <location>
        <begin position="163"/>
        <end position="184"/>
    </location>
</feature>
<reference evidence="2 3" key="1">
    <citation type="journal article" date="2010" name="Science">
        <title>Genomic comparison of the ants Camponotus floridanus and Harpegnathos saltator.</title>
        <authorList>
            <person name="Bonasio R."/>
            <person name="Zhang G."/>
            <person name="Ye C."/>
            <person name="Mutti N.S."/>
            <person name="Fang X."/>
            <person name="Qin N."/>
            <person name="Donahue G."/>
            <person name="Yang P."/>
            <person name="Li Q."/>
            <person name="Li C."/>
            <person name="Zhang P."/>
            <person name="Huang Z."/>
            <person name="Berger S.L."/>
            <person name="Reinberg D."/>
            <person name="Wang J."/>
            <person name="Liebig J."/>
        </authorList>
    </citation>
    <scope>NUCLEOTIDE SEQUENCE [LARGE SCALE GENOMIC DNA]</scope>
    <source>
        <strain evidence="3">C129</strain>
    </source>
</reference>
<keyword evidence="3" id="KW-1185">Reference proteome</keyword>